<evidence type="ECO:0000256" key="12">
    <source>
        <dbReference type="ARBA" id="ARBA00023128"/>
    </source>
</evidence>
<keyword evidence="13 16" id="KW-0472">Membrane</keyword>
<feature type="transmembrane region" description="Helical" evidence="16">
    <location>
        <begin position="94"/>
        <end position="112"/>
    </location>
</feature>
<feature type="transmembrane region" description="Helical" evidence="16">
    <location>
        <begin position="6"/>
        <end position="24"/>
    </location>
</feature>
<feature type="transmembrane region" description="Helical" evidence="16">
    <location>
        <begin position="151"/>
        <end position="170"/>
    </location>
</feature>
<evidence type="ECO:0000256" key="8">
    <source>
        <dbReference type="ARBA" id="ARBA00022967"/>
    </source>
</evidence>
<evidence type="ECO:0000256" key="3">
    <source>
        <dbReference type="ARBA" id="ARBA00012944"/>
    </source>
</evidence>
<evidence type="ECO:0000256" key="15">
    <source>
        <dbReference type="ARBA" id="ARBA00049551"/>
    </source>
</evidence>
<comment type="catalytic activity">
    <reaction evidence="15">
        <text>a ubiquinone + NADH + 5 H(+)(in) = a ubiquinol + NAD(+) + 4 H(+)(out)</text>
        <dbReference type="Rhea" id="RHEA:29091"/>
        <dbReference type="Rhea" id="RHEA-COMP:9565"/>
        <dbReference type="Rhea" id="RHEA-COMP:9566"/>
        <dbReference type="ChEBI" id="CHEBI:15378"/>
        <dbReference type="ChEBI" id="CHEBI:16389"/>
        <dbReference type="ChEBI" id="CHEBI:17976"/>
        <dbReference type="ChEBI" id="CHEBI:57540"/>
        <dbReference type="ChEBI" id="CHEBI:57945"/>
        <dbReference type="EC" id="7.1.1.2"/>
    </reaction>
</comment>
<name>A0A7M4C8T4_LASNI</name>
<feature type="transmembrane region" description="Helical" evidence="16">
    <location>
        <begin position="33"/>
        <end position="51"/>
    </location>
</feature>
<dbReference type="AlphaFoldDB" id="A0A7M4C8T4"/>
<dbReference type="PANTHER" id="PTHR11435">
    <property type="entry name" value="NADH UBIQUINONE OXIDOREDUCTASE SUBUNIT ND6"/>
    <property type="match status" value="1"/>
</dbReference>
<evidence type="ECO:0000256" key="4">
    <source>
        <dbReference type="ARBA" id="ARBA00021095"/>
    </source>
</evidence>
<keyword evidence="6" id="KW-0679">Respiratory chain</keyword>
<evidence type="ECO:0000256" key="7">
    <source>
        <dbReference type="ARBA" id="ARBA00022692"/>
    </source>
</evidence>
<keyword evidence="12 17" id="KW-0496">Mitochondrion</keyword>
<dbReference type="GO" id="GO:0008137">
    <property type="term" value="F:NADH dehydrogenase (ubiquinone) activity"/>
    <property type="evidence" value="ECO:0007669"/>
    <property type="project" value="UniProtKB-EC"/>
</dbReference>
<geneLocation type="mitochondrion" evidence="17"/>
<evidence type="ECO:0000256" key="9">
    <source>
        <dbReference type="ARBA" id="ARBA00022982"/>
    </source>
</evidence>
<keyword evidence="5" id="KW-0813">Transport</keyword>
<evidence type="ECO:0000256" key="6">
    <source>
        <dbReference type="ARBA" id="ARBA00022660"/>
    </source>
</evidence>
<proteinExistence type="inferred from homology"/>
<dbReference type="InterPro" id="IPR050269">
    <property type="entry name" value="ComplexI_Subunit6"/>
</dbReference>
<dbReference type="PANTHER" id="PTHR11435:SF1">
    <property type="entry name" value="NADH-UBIQUINONE OXIDOREDUCTASE CHAIN 6"/>
    <property type="match status" value="1"/>
</dbReference>
<evidence type="ECO:0000313" key="17">
    <source>
        <dbReference type="EMBL" id="QNV12031.1"/>
    </source>
</evidence>
<evidence type="ECO:0000256" key="13">
    <source>
        <dbReference type="ARBA" id="ARBA00023136"/>
    </source>
</evidence>
<feature type="transmembrane region" description="Helical" evidence="16">
    <location>
        <begin position="57"/>
        <end position="82"/>
    </location>
</feature>
<protein>
    <recommendedName>
        <fullName evidence="4">NADH-ubiquinone oxidoreductase chain 6</fullName>
        <ecNumber evidence="3">7.1.1.2</ecNumber>
    </recommendedName>
    <alternativeName>
        <fullName evidence="14">NADH dehydrogenase subunit 6</fullName>
    </alternativeName>
</protein>
<evidence type="ECO:0000256" key="11">
    <source>
        <dbReference type="ARBA" id="ARBA00023027"/>
    </source>
</evidence>
<keyword evidence="7 16" id="KW-0812">Transmembrane</keyword>
<evidence type="ECO:0000256" key="14">
    <source>
        <dbReference type="ARBA" id="ARBA00031019"/>
    </source>
</evidence>
<dbReference type="EMBL" id="MT862424">
    <property type="protein sequence ID" value="QNV12031.1"/>
    <property type="molecule type" value="Genomic_DNA"/>
</dbReference>
<organism evidence="17">
    <name type="scientific">Lasius niger</name>
    <name type="common">Black garden ant</name>
    <dbReference type="NCBI Taxonomy" id="67767"/>
    <lineage>
        <taxon>Eukaryota</taxon>
        <taxon>Metazoa</taxon>
        <taxon>Ecdysozoa</taxon>
        <taxon>Arthropoda</taxon>
        <taxon>Hexapoda</taxon>
        <taxon>Insecta</taxon>
        <taxon>Pterygota</taxon>
        <taxon>Neoptera</taxon>
        <taxon>Endopterygota</taxon>
        <taxon>Hymenoptera</taxon>
        <taxon>Apocrita</taxon>
        <taxon>Aculeata</taxon>
        <taxon>Formicoidea</taxon>
        <taxon>Formicidae</taxon>
        <taxon>Formicinae</taxon>
        <taxon>Lasius</taxon>
        <taxon>Lasius</taxon>
    </lineage>
</organism>
<evidence type="ECO:0000256" key="1">
    <source>
        <dbReference type="ARBA" id="ARBA00004225"/>
    </source>
</evidence>
<dbReference type="EC" id="7.1.1.2" evidence="3"/>
<comment type="similarity">
    <text evidence="2">Belongs to the complex I subunit 6 family.</text>
</comment>
<comment type="subcellular location">
    <subcellularLocation>
        <location evidence="1">Mitochondrion membrane</location>
        <topology evidence="1">Multi-pass membrane protein</topology>
    </subcellularLocation>
</comment>
<evidence type="ECO:0000256" key="10">
    <source>
        <dbReference type="ARBA" id="ARBA00022989"/>
    </source>
</evidence>
<reference evidence="17" key="1">
    <citation type="submission" date="2020-08" db="EMBL/GenBank/DDBJ databases">
        <title>DNAmark Project.</title>
        <authorList>
            <person name="Leerhoei F."/>
        </authorList>
    </citation>
    <scope>NUCLEOTIDE SEQUENCE</scope>
    <source>
        <strain evidence="17">DM415</strain>
    </source>
</reference>
<keyword evidence="9" id="KW-0249">Electron transport</keyword>
<gene>
    <name evidence="17" type="primary">ND6</name>
</gene>
<evidence type="ECO:0000256" key="16">
    <source>
        <dbReference type="SAM" id="Phobius"/>
    </source>
</evidence>
<accession>A0A7M4C8T4</accession>
<sequence length="181" mass="21786">MNKQLILMNFFMIMMLISIMYFLTTNIMHMHPIIIMITLLIYSFMICLNMSMWKSNYIYSIMLFLIMISGMLIIFLYFSSLISNEQNILKFNKFLLSSFFLNLMILFTFISYNSNIYIFKYNFFETKMISKLNEMNFQNILNLYEYPMNNLTISSMMYLLISLFTIIKICSLKSMSLRKIN</sequence>
<dbReference type="GO" id="GO:0031966">
    <property type="term" value="C:mitochondrial membrane"/>
    <property type="evidence" value="ECO:0007669"/>
    <property type="project" value="UniProtKB-SubCell"/>
</dbReference>
<evidence type="ECO:0000256" key="5">
    <source>
        <dbReference type="ARBA" id="ARBA00022448"/>
    </source>
</evidence>
<keyword evidence="8" id="KW-1278">Translocase</keyword>
<evidence type="ECO:0000256" key="2">
    <source>
        <dbReference type="ARBA" id="ARBA00005698"/>
    </source>
</evidence>
<keyword evidence="10 16" id="KW-1133">Transmembrane helix</keyword>
<keyword evidence="11" id="KW-0520">NAD</keyword>